<gene>
    <name evidence="3" type="ORF">EYF80_034251</name>
</gene>
<keyword evidence="2" id="KW-0812">Transmembrane</keyword>
<reference evidence="3 4" key="1">
    <citation type="submission" date="2019-03" db="EMBL/GenBank/DDBJ databases">
        <title>First draft genome of Liparis tanakae, snailfish: a comprehensive survey of snailfish specific genes.</title>
        <authorList>
            <person name="Kim W."/>
            <person name="Song I."/>
            <person name="Jeong J.-H."/>
            <person name="Kim D."/>
            <person name="Kim S."/>
            <person name="Ryu S."/>
            <person name="Song J.Y."/>
            <person name="Lee S.K."/>
        </authorList>
    </citation>
    <scope>NUCLEOTIDE SEQUENCE [LARGE SCALE GENOMIC DNA]</scope>
    <source>
        <tissue evidence="3">Muscle</tissue>
    </source>
</reference>
<evidence type="ECO:0000313" key="4">
    <source>
        <dbReference type="Proteomes" id="UP000314294"/>
    </source>
</evidence>
<evidence type="ECO:0000313" key="3">
    <source>
        <dbReference type="EMBL" id="TNN55509.1"/>
    </source>
</evidence>
<protein>
    <submittedName>
        <fullName evidence="3">Uncharacterized protein</fullName>
    </submittedName>
</protein>
<name>A0A4Z2GQ68_9TELE</name>
<keyword evidence="2" id="KW-1133">Transmembrane helix</keyword>
<evidence type="ECO:0000256" key="2">
    <source>
        <dbReference type="SAM" id="Phobius"/>
    </source>
</evidence>
<sequence>MCPSWLFSEQKITCVVRRAAAVVGVHAVHAQAAILAVVAWTVVDVVLTVLTGASALARRGAARHVGGLAVAAGVLLGTAAAVGADLVHAQAAVAAGRRALGALVHVLLAGLAVEGGRAGADVGGVEGRALAAVRAGVGRARVGELADVYTPDQPGGQRQRKAESVMRSHVPPLRQGELMQAWLVGVRHSRSPKPRRHTQRKSKVLP</sequence>
<dbReference type="AlphaFoldDB" id="A0A4Z2GQ68"/>
<dbReference type="Proteomes" id="UP000314294">
    <property type="component" value="Unassembled WGS sequence"/>
</dbReference>
<proteinExistence type="predicted"/>
<evidence type="ECO:0000256" key="1">
    <source>
        <dbReference type="SAM" id="MobiDB-lite"/>
    </source>
</evidence>
<keyword evidence="4" id="KW-1185">Reference proteome</keyword>
<accession>A0A4Z2GQ68</accession>
<keyword evidence="2" id="KW-0472">Membrane</keyword>
<dbReference type="EMBL" id="SRLO01000453">
    <property type="protein sequence ID" value="TNN55509.1"/>
    <property type="molecule type" value="Genomic_DNA"/>
</dbReference>
<organism evidence="3 4">
    <name type="scientific">Liparis tanakae</name>
    <name type="common">Tanaka's snailfish</name>
    <dbReference type="NCBI Taxonomy" id="230148"/>
    <lineage>
        <taxon>Eukaryota</taxon>
        <taxon>Metazoa</taxon>
        <taxon>Chordata</taxon>
        <taxon>Craniata</taxon>
        <taxon>Vertebrata</taxon>
        <taxon>Euteleostomi</taxon>
        <taxon>Actinopterygii</taxon>
        <taxon>Neopterygii</taxon>
        <taxon>Teleostei</taxon>
        <taxon>Neoteleostei</taxon>
        <taxon>Acanthomorphata</taxon>
        <taxon>Eupercaria</taxon>
        <taxon>Perciformes</taxon>
        <taxon>Cottioidei</taxon>
        <taxon>Cottales</taxon>
        <taxon>Liparidae</taxon>
        <taxon>Liparis</taxon>
    </lineage>
</organism>
<feature type="transmembrane region" description="Helical" evidence="2">
    <location>
        <begin position="32"/>
        <end position="53"/>
    </location>
</feature>
<comment type="caution">
    <text evidence="3">The sequence shown here is derived from an EMBL/GenBank/DDBJ whole genome shotgun (WGS) entry which is preliminary data.</text>
</comment>
<feature type="transmembrane region" description="Helical" evidence="2">
    <location>
        <begin position="65"/>
        <end position="84"/>
    </location>
</feature>
<feature type="region of interest" description="Disordered" evidence="1">
    <location>
        <begin position="150"/>
        <end position="169"/>
    </location>
</feature>